<evidence type="ECO:0000259" key="2">
    <source>
        <dbReference type="Pfam" id="PF09822"/>
    </source>
</evidence>
<dbReference type="AlphaFoldDB" id="Q82S13"/>
<dbReference type="SUPFAM" id="SSF52317">
    <property type="entry name" value="Class I glutamine amidotransferase-like"/>
    <property type="match status" value="1"/>
</dbReference>
<sequence>MARFNKKLRLRSRWQSGIFTALFLILVGTLGYLAQEFRIQWDISQNNRNSLSQASIDLLQTLDDPLHVTVYATQQDLQLGDIRGIISNFISVYQRIKPDLTLNFIDPVEQPQQAQSAGVRLNGEIVISYKQRKERLTSINEQAFSNALVRLARTEKKQLLILSGHGERKMDGITQRDLGNFGKKLQETGFESTLFSLTDPPEIPDTGVLVIASPQIELLEGEVKKILDYLARGGNLLWLVDIGSLNGLLPLAEKLGIVFTPGVIVDPQANRLRVPTTFALATRYGAHAVTENFDYITVFPFARQLILEEGTDWHRTILAEAAPEGWVETGSTDSSEGEITFDEENDVSGPISVAVALSRVVEDREQRIIVAGSGHFLANGYLGNGGNLDLGMNMINWLAGDEAFIPIQPRATLDSQLALSELQLTLIVTGFLIILPLVFLIGGISINWYRKRR</sequence>
<feature type="domain" description="DUF7088" evidence="3">
    <location>
        <begin position="45"/>
        <end position="125"/>
    </location>
</feature>
<evidence type="ECO:0000313" key="5">
    <source>
        <dbReference type="Proteomes" id="UP000001416"/>
    </source>
</evidence>
<dbReference type="InterPro" id="IPR019196">
    <property type="entry name" value="ABC_transp_unknown"/>
</dbReference>
<keyword evidence="5" id="KW-1185">Reference proteome</keyword>
<protein>
    <submittedName>
        <fullName evidence="4">Uncharacterized protein</fullName>
    </submittedName>
</protein>
<dbReference type="Pfam" id="PF23357">
    <property type="entry name" value="DUF7088"/>
    <property type="match status" value="1"/>
</dbReference>
<keyword evidence="1" id="KW-0812">Transmembrane</keyword>
<dbReference type="InterPro" id="IPR055396">
    <property type="entry name" value="DUF7088"/>
</dbReference>
<keyword evidence="1" id="KW-0472">Membrane</keyword>
<gene>
    <name evidence="4" type="ordered locus">NE2551</name>
</gene>
<dbReference type="InterPro" id="IPR029062">
    <property type="entry name" value="Class_I_gatase-like"/>
</dbReference>
<dbReference type="Pfam" id="PF09822">
    <property type="entry name" value="ABC_transp_aux"/>
    <property type="match status" value="1"/>
</dbReference>
<dbReference type="HOGENOM" id="CLU_018716_0_0_4"/>
<evidence type="ECO:0000256" key="1">
    <source>
        <dbReference type="SAM" id="Phobius"/>
    </source>
</evidence>
<dbReference type="STRING" id="228410.NE2551"/>
<dbReference type="OrthoDB" id="8530910at2"/>
<accession>Q82S13</accession>
<evidence type="ECO:0000313" key="4">
    <source>
        <dbReference type="EMBL" id="CAD86463.1"/>
    </source>
</evidence>
<name>Q82S13_NITEU</name>
<dbReference type="KEGG" id="neu:NE2551"/>
<keyword evidence="1" id="KW-1133">Transmembrane helix</keyword>
<dbReference type="Proteomes" id="UP000001416">
    <property type="component" value="Chromosome"/>
</dbReference>
<evidence type="ECO:0000259" key="3">
    <source>
        <dbReference type="Pfam" id="PF23357"/>
    </source>
</evidence>
<dbReference type="eggNOG" id="COG3225">
    <property type="taxonomic scope" value="Bacteria"/>
</dbReference>
<dbReference type="EMBL" id="AL954747">
    <property type="protein sequence ID" value="CAD86463.1"/>
    <property type="molecule type" value="Genomic_DNA"/>
</dbReference>
<proteinExistence type="predicted"/>
<reference evidence="4 5" key="1">
    <citation type="journal article" date="2003" name="J. Bacteriol.">
        <title>Complete genome sequence of the ammonia-oxidizing bacterium and obligate chemolithoautotroph Nitrosomonas europaea.</title>
        <authorList>
            <person name="Chain P."/>
            <person name="Lamerdin J."/>
            <person name="Larimer F."/>
            <person name="Regala W."/>
            <person name="Land M."/>
            <person name="Hauser L."/>
            <person name="Hooper A."/>
            <person name="Klotz M."/>
            <person name="Norton J."/>
            <person name="Sayavedra-Soto L."/>
            <person name="Arciero D."/>
            <person name="Hommes N."/>
            <person name="Whittaker M."/>
            <person name="Arp D."/>
        </authorList>
    </citation>
    <scope>NUCLEOTIDE SEQUENCE [LARGE SCALE GENOMIC DNA]</scope>
    <source>
        <strain evidence="5">ATCC 19718 / CIP 103999 / KCTC 2705 / NBRC 14298</strain>
    </source>
</reference>
<dbReference type="GeneID" id="87105679"/>
<organism evidence="4 5">
    <name type="scientific">Nitrosomonas europaea (strain ATCC 19718 / CIP 103999 / KCTC 2705 / NBRC 14298)</name>
    <dbReference type="NCBI Taxonomy" id="228410"/>
    <lineage>
        <taxon>Bacteria</taxon>
        <taxon>Pseudomonadati</taxon>
        <taxon>Pseudomonadota</taxon>
        <taxon>Betaproteobacteria</taxon>
        <taxon>Nitrosomonadales</taxon>
        <taxon>Nitrosomonadaceae</taxon>
        <taxon>Nitrosomonas</taxon>
    </lineage>
</organism>
<feature type="transmembrane region" description="Helical" evidence="1">
    <location>
        <begin position="424"/>
        <end position="449"/>
    </location>
</feature>
<dbReference type="RefSeq" id="WP_011113004.1">
    <property type="nucleotide sequence ID" value="NC_004757.1"/>
</dbReference>
<feature type="domain" description="ABC-type uncharacterised transport system" evidence="2">
    <location>
        <begin position="156"/>
        <end position="385"/>
    </location>
</feature>